<evidence type="ECO:0000256" key="7">
    <source>
        <dbReference type="ARBA" id="ARBA00023242"/>
    </source>
</evidence>
<feature type="region of interest" description="Disordered" evidence="9">
    <location>
        <begin position="434"/>
        <end position="461"/>
    </location>
</feature>
<dbReference type="eggNOG" id="KOG2044">
    <property type="taxonomic scope" value="Eukaryota"/>
</dbReference>
<dbReference type="SMR" id="A2EMZ4"/>
<dbReference type="RefSeq" id="XP_001318202.1">
    <property type="nucleotide sequence ID" value="XM_001318167.1"/>
</dbReference>
<keyword evidence="4 8" id="KW-0540">Nuclease</keyword>
<dbReference type="InterPro" id="IPR027073">
    <property type="entry name" value="5_3_exoribonuclease"/>
</dbReference>
<sequence length="797" mass="92914">MGVPAFFRTLSRKYPLIISNCIEPHETNGHYLPNASLPNPNTIGDREFDCLYLDMNGLIHPCFHPEGLPPPKSEAEVLQNIENYIERLFMIVRPRQILFMAIDGPAPRAKMNQQRKRRFFAAKQAAHDRWIKYWKAQKSGETELAAELYNPDYLKNHDSNVITPGTLFFERLSKHLHGFIQRKQETDPAWGKICVILSDASVPGEGEHKIMDFVRAQRLEPQYDSNRHHVIYGLDADIIFLGLASHEPYWTILRERINEAKDLPRQNSQQKKATEEDEKMALHHQIFDAPEEKEKVDLIGPKHFDFVSLWILRQYLERDLKPRNLPPNLPWDLERAIDDFIFICYGCGNDFIPTLPGFSIAEGTVSDIICLYKNNLPRYNAYLTYNGQVDFPRFKDFMKLICDERRTGEYVFERNSLLHILCPEQRSEEIEKQVNKISQAPDPDIDQEPPTEAEEKKEERKTKNIVPHVYEGIKVTEETDLAQLKRVYYKQKFHAETKEEIAKIVTEFTRGMIWTLNYYLHGTHNWDWSYPYHSAPCSSDWDLVDVNPATYQFDRGCPFLPLWQLMAVLPPQSAHALPEKMQFLMTNEKSPIKDFYPTTFSIDLEGAKQAYKGHVLVPFIGEANTDWDKRISDVMKGTDLRLTYEEEQRNQFSPTYIFLDDEKAPGGKPPITRESPIIPMNYPVVGRLTWTRDVDDHDGTSHAYIFDLKTPDYRRDFSWMRRDVIPPPYAIEGKMGRADGTDHESFFDRGAIDFESIRAESEMPLQMPGVPQGQDYLYRERMIEKIESERRMFGGNR</sequence>
<dbReference type="CDD" id="cd18673">
    <property type="entry name" value="PIN_XRN1-2-like"/>
    <property type="match status" value="1"/>
</dbReference>
<comment type="similarity">
    <text evidence="2 8">Belongs to the 5'-3' exonuclease family. XRN2/RAT1 subfamily.</text>
</comment>
<dbReference type="EMBL" id="DS113435">
    <property type="protein sequence ID" value="EAY05979.1"/>
    <property type="molecule type" value="Genomic_DNA"/>
</dbReference>
<feature type="compositionally biased region" description="Acidic residues" evidence="9">
    <location>
        <begin position="443"/>
        <end position="452"/>
    </location>
</feature>
<evidence type="ECO:0000259" key="11">
    <source>
        <dbReference type="Pfam" id="PF17846"/>
    </source>
</evidence>
<dbReference type="InParanoid" id="A2EMZ4"/>
<dbReference type="VEuPathDB" id="TrichDB:TVAG_124030"/>
<evidence type="ECO:0000256" key="2">
    <source>
        <dbReference type="ARBA" id="ARBA00006994"/>
    </source>
</evidence>
<evidence type="ECO:0000256" key="4">
    <source>
        <dbReference type="ARBA" id="ARBA00022722"/>
    </source>
</evidence>
<evidence type="ECO:0000313" key="12">
    <source>
        <dbReference type="EMBL" id="EAY05979.1"/>
    </source>
</evidence>
<keyword evidence="3 8" id="KW-0507">mRNA processing</keyword>
<gene>
    <name evidence="12" type="ORF">TVAG_124030</name>
</gene>
<dbReference type="GO" id="GO:0006397">
    <property type="term" value="P:mRNA processing"/>
    <property type="evidence" value="ECO:0007669"/>
    <property type="project" value="UniProtKB-UniRule"/>
</dbReference>
<feature type="domain" description="Xrn1 N-terminal" evidence="10">
    <location>
        <begin position="1"/>
        <end position="255"/>
    </location>
</feature>
<dbReference type="Gene3D" id="3.40.50.12390">
    <property type="match status" value="2"/>
</dbReference>
<reference evidence="12" key="1">
    <citation type="submission" date="2006-10" db="EMBL/GenBank/DDBJ databases">
        <authorList>
            <person name="Amadeo P."/>
            <person name="Zhao Q."/>
            <person name="Wortman J."/>
            <person name="Fraser-Liggett C."/>
            <person name="Carlton J."/>
        </authorList>
    </citation>
    <scope>NUCLEOTIDE SEQUENCE</scope>
    <source>
        <strain evidence="12">G3</strain>
    </source>
</reference>
<evidence type="ECO:0000256" key="8">
    <source>
        <dbReference type="PIRNR" id="PIRNR037239"/>
    </source>
</evidence>
<reference evidence="12" key="2">
    <citation type="journal article" date="2007" name="Science">
        <title>Draft genome sequence of the sexually transmitted pathogen Trichomonas vaginalis.</title>
        <authorList>
            <person name="Carlton J.M."/>
            <person name="Hirt R.P."/>
            <person name="Silva J.C."/>
            <person name="Delcher A.L."/>
            <person name="Schatz M."/>
            <person name="Zhao Q."/>
            <person name="Wortman J.R."/>
            <person name="Bidwell S.L."/>
            <person name="Alsmark U.C.M."/>
            <person name="Besteiro S."/>
            <person name="Sicheritz-Ponten T."/>
            <person name="Noel C.J."/>
            <person name="Dacks J.B."/>
            <person name="Foster P.G."/>
            <person name="Simillion C."/>
            <person name="Van de Peer Y."/>
            <person name="Miranda-Saavedra D."/>
            <person name="Barton G.J."/>
            <person name="Westrop G.D."/>
            <person name="Mueller S."/>
            <person name="Dessi D."/>
            <person name="Fiori P.L."/>
            <person name="Ren Q."/>
            <person name="Paulsen I."/>
            <person name="Zhang H."/>
            <person name="Bastida-Corcuera F.D."/>
            <person name="Simoes-Barbosa A."/>
            <person name="Brown M.T."/>
            <person name="Hayes R.D."/>
            <person name="Mukherjee M."/>
            <person name="Okumura C.Y."/>
            <person name="Schneider R."/>
            <person name="Smith A.J."/>
            <person name="Vanacova S."/>
            <person name="Villalvazo M."/>
            <person name="Haas B.J."/>
            <person name="Pertea M."/>
            <person name="Feldblyum T.V."/>
            <person name="Utterback T.R."/>
            <person name="Shu C.L."/>
            <person name="Osoegawa K."/>
            <person name="de Jong P.J."/>
            <person name="Hrdy I."/>
            <person name="Horvathova L."/>
            <person name="Zubacova Z."/>
            <person name="Dolezal P."/>
            <person name="Malik S.B."/>
            <person name="Logsdon J.M. Jr."/>
            <person name="Henze K."/>
            <person name="Gupta A."/>
            <person name="Wang C.C."/>
            <person name="Dunne R.L."/>
            <person name="Upcroft J.A."/>
            <person name="Upcroft P."/>
            <person name="White O."/>
            <person name="Salzberg S.L."/>
            <person name="Tang P."/>
            <person name="Chiu C.-H."/>
            <person name="Lee Y.-S."/>
            <person name="Embley T.M."/>
            <person name="Coombs G.H."/>
            <person name="Mottram J.C."/>
            <person name="Tachezy J."/>
            <person name="Fraser-Liggett C.M."/>
            <person name="Johnson P.J."/>
        </authorList>
    </citation>
    <scope>NUCLEOTIDE SEQUENCE [LARGE SCALE GENOMIC DNA]</scope>
    <source>
        <strain evidence="12">G3</strain>
    </source>
</reference>
<evidence type="ECO:0000259" key="10">
    <source>
        <dbReference type="Pfam" id="PF03159"/>
    </source>
</evidence>
<dbReference type="Gene3D" id="1.25.40.1050">
    <property type="match status" value="1"/>
</dbReference>
<name>A2EMZ4_TRIV3</name>
<dbReference type="GO" id="GO:0004534">
    <property type="term" value="F:5'-3' RNA exonuclease activity"/>
    <property type="evidence" value="ECO:0000318"/>
    <property type="project" value="GO_Central"/>
</dbReference>
<dbReference type="InterPro" id="IPR041412">
    <property type="entry name" value="Xrn1_helical"/>
</dbReference>
<evidence type="ECO:0000256" key="9">
    <source>
        <dbReference type="SAM" id="MobiDB-lite"/>
    </source>
</evidence>
<dbReference type="OrthoDB" id="372487at2759"/>
<evidence type="ECO:0000313" key="13">
    <source>
        <dbReference type="Proteomes" id="UP000001542"/>
    </source>
</evidence>
<dbReference type="VEuPathDB" id="TrichDB:TVAGG3_0743000"/>
<dbReference type="PIRSF" id="PIRSF037239">
    <property type="entry name" value="Exonuclease_Xrn2"/>
    <property type="match status" value="1"/>
</dbReference>
<dbReference type="Pfam" id="PF03159">
    <property type="entry name" value="XRN_N"/>
    <property type="match status" value="1"/>
</dbReference>
<proteinExistence type="inferred from homology"/>
<dbReference type="AlphaFoldDB" id="A2EMZ4"/>
<keyword evidence="7" id="KW-0539">Nucleus</keyword>
<comment type="function">
    <text evidence="8">Possesses 5'-&gt;3' exoribonuclease activity. May promote termination of transcription by RNA polymerase II.</text>
</comment>
<dbReference type="GO" id="GO:0005634">
    <property type="term" value="C:nucleus"/>
    <property type="evidence" value="ECO:0000318"/>
    <property type="project" value="GO_Central"/>
</dbReference>
<dbReference type="EC" id="3.1.13.-" evidence="8"/>
<evidence type="ECO:0000256" key="1">
    <source>
        <dbReference type="ARBA" id="ARBA00004123"/>
    </source>
</evidence>
<dbReference type="STRING" id="5722.A2EMZ4"/>
<accession>A2EMZ4</accession>
<dbReference type="Pfam" id="PF17846">
    <property type="entry name" value="XRN_M"/>
    <property type="match status" value="1"/>
</dbReference>
<comment type="subcellular location">
    <subcellularLocation>
        <location evidence="1">Nucleus</location>
    </subcellularLocation>
</comment>
<keyword evidence="6 8" id="KW-0269">Exonuclease</keyword>
<organism evidence="12 13">
    <name type="scientific">Trichomonas vaginalis (strain ATCC PRA-98 / G3)</name>
    <dbReference type="NCBI Taxonomy" id="412133"/>
    <lineage>
        <taxon>Eukaryota</taxon>
        <taxon>Metamonada</taxon>
        <taxon>Parabasalia</taxon>
        <taxon>Trichomonadida</taxon>
        <taxon>Trichomonadidae</taxon>
        <taxon>Trichomonas</taxon>
    </lineage>
</organism>
<dbReference type="GO" id="GO:0000956">
    <property type="term" value="P:nuclear-transcribed mRNA catabolic process"/>
    <property type="evidence" value="ECO:0000318"/>
    <property type="project" value="GO_Central"/>
</dbReference>
<evidence type="ECO:0000256" key="6">
    <source>
        <dbReference type="ARBA" id="ARBA00022839"/>
    </source>
</evidence>
<dbReference type="PANTHER" id="PTHR12341:SF41">
    <property type="entry name" value="5'-3' EXORIBONUCLEASE 2"/>
    <property type="match status" value="1"/>
</dbReference>
<dbReference type="OMA" id="KELPHIE"/>
<keyword evidence="13" id="KW-1185">Reference proteome</keyword>
<feature type="domain" description="Xrn1 helical" evidence="11">
    <location>
        <begin position="331"/>
        <end position="662"/>
    </location>
</feature>
<protein>
    <recommendedName>
        <fullName evidence="8">5'-3' exoribonuclease</fullName>
        <ecNumber evidence="8">3.1.13.-</ecNumber>
    </recommendedName>
</protein>
<keyword evidence="5 8" id="KW-0378">Hydrolase</keyword>
<evidence type="ECO:0000256" key="5">
    <source>
        <dbReference type="ARBA" id="ARBA00022801"/>
    </source>
</evidence>
<dbReference type="FunCoup" id="A2EMZ4">
    <property type="interactions" value="956"/>
</dbReference>
<dbReference type="KEGG" id="tva:4763851"/>
<dbReference type="InterPro" id="IPR004859">
    <property type="entry name" value="Xrn1_N"/>
</dbReference>
<dbReference type="PANTHER" id="PTHR12341">
    <property type="entry name" value="5'-&gt;3' EXORIBONUCLEASE"/>
    <property type="match status" value="1"/>
</dbReference>
<dbReference type="GO" id="GO:0003723">
    <property type="term" value="F:RNA binding"/>
    <property type="evidence" value="ECO:0000318"/>
    <property type="project" value="GO_Central"/>
</dbReference>
<evidence type="ECO:0000256" key="3">
    <source>
        <dbReference type="ARBA" id="ARBA00022664"/>
    </source>
</evidence>
<dbReference type="InterPro" id="IPR017151">
    <property type="entry name" value="Xrn2/3/4"/>
</dbReference>
<dbReference type="Proteomes" id="UP000001542">
    <property type="component" value="Unassembled WGS sequence"/>
</dbReference>